<proteinExistence type="predicted"/>
<protein>
    <submittedName>
        <fullName evidence="1">Uncharacterized protein</fullName>
    </submittedName>
</protein>
<reference evidence="1" key="1">
    <citation type="journal article" date="2020" name="Stud. Mycol.">
        <title>101 Dothideomycetes genomes: a test case for predicting lifestyles and emergence of pathogens.</title>
        <authorList>
            <person name="Haridas S."/>
            <person name="Albert R."/>
            <person name="Binder M."/>
            <person name="Bloem J."/>
            <person name="Labutti K."/>
            <person name="Salamov A."/>
            <person name="Andreopoulos B."/>
            <person name="Baker S."/>
            <person name="Barry K."/>
            <person name="Bills G."/>
            <person name="Bluhm B."/>
            <person name="Cannon C."/>
            <person name="Castanera R."/>
            <person name="Culley D."/>
            <person name="Daum C."/>
            <person name="Ezra D."/>
            <person name="Gonzalez J."/>
            <person name="Henrissat B."/>
            <person name="Kuo A."/>
            <person name="Liang C."/>
            <person name="Lipzen A."/>
            <person name="Lutzoni F."/>
            <person name="Magnuson J."/>
            <person name="Mondo S."/>
            <person name="Nolan M."/>
            <person name="Ohm R."/>
            <person name="Pangilinan J."/>
            <person name="Park H.-J."/>
            <person name="Ramirez L."/>
            <person name="Alfaro M."/>
            <person name="Sun H."/>
            <person name="Tritt A."/>
            <person name="Yoshinaga Y."/>
            <person name="Zwiers L.-H."/>
            <person name="Turgeon B."/>
            <person name="Goodwin S."/>
            <person name="Spatafora J."/>
            <person name="Crous P."/>
            <person name="Grigoriev I."/>
        </authorList>
    </citation>
    <scope>NUCLEOTIDE SEQUENCE</scope>
    <source>
        <strain evidence="1">CBS 480.64</strain>
    </source>
</reference>
<keyword evidence="2" id="KW-1185">Reference proteome</keyword>
<name>A0A6A7C928_9PEZI</name>
<gene>
    <name evidence="1" type="ORF">K470DRAFT_261754</name>
</gene>
<dbReference type="AlphaFoldDB" id="A0A6A7C928"/>
<evidence type="ECO:0000313" key="2">
    <source>
        <dbReference type="Proteomes" id="UP000799421"/>
    </source>
</evidence>
<evidence type="ECO:0000313" key="1">
    <source>
        <dbReference type="EMBL" id="KAF2863752.1"/>
    </source>
</evidence>
<sequence>MARVLAHLAALRTTRSALEQRYLAIPAIDLATSGAREMRKILWDEDQAGFTGINNLLGYLEQIVRIYNAMIEPDEDCSDFLDEAELGTNNLKELLDALEIIVAGYEGVTQNRIEQTVRDLVNFFESVMDES</sequence>
<accession>A0A6A7C928</accession>
<dbReference type="EMBL" id="MU005959">
    <property type="protein sequence ID" value="KAF2863752.1"/>
    <property type="molecule type" value="Genomic_DNA"/>
</dbReference>
<organism evidence="1 2">
    <name type="scientific">Piedraia hortae CBS 480.64</name>
    <dbReference type="NCBI Taxonomy" id="1314780"/>
    <lineage>
        <taxon>Eukaryota</taxon>
        <taxon>Fungi</taxon>
        <taxon>Dikarya</taxon>
        <taxon>Ascomycota</taxon>
        <taxon>Pezizomycotina</taxon>
        <taxon>Dothideomycetes</taxon>
        <taxon>Dothideomycetidae</taxon>
        <taxon>Capnodiales</taxon>
        <taxon>Piedraiaceae</taxon>
        <taxon>Piedraia</taxon>
    </lineage>
</organism>
<dbReference type="Proteomes" id="UP000799421">
    <property type="component" value="Unassembled WGS sequence"/>
</dbReference>